<gene>
    <name evidence="9" type="ORF">UMAG_10493</name>
</gene>
<evidence type="ECO:0000256" key="5">
    <source>
        <dbReference type="ARBA" id="ARBA00022801"/>
    </source>
</evidence>
<name>A0A0D1DX26_MYCMD</name>
<keyword evidence="7" id="KW-0732">Signal</keyword>
<dbReference type="EMBL" id="CM003149">
    <property type="protein sequence ID" value="KIS68131.1"/>
    <property type="molecule type" value="Genomic_DNA"/>
</dbReference>
<dbReference type="PANTHER" id="PTHR12147">
    <property type="entry name" value="METALLOPEPTIDASE M28 FAMILY MEMBER"/>
    <property type="match status" value="1"/>
</dbReference>
<comment type="cofactor">
    <cofactor evidence="1">
        <name>Zn(2+)</name>
        <dbReference type="ChEBI" id="CHEBI:29105"/>
    </cofactor>
</comment>
<evidence type="ECO:0000256" key="7">
    <source>
        <dbReference type="RuleBase" id="RU361240"/>
    </source>
</evidence>
<proteinExistence type="inferred from homology"/>
<evidence type="ECO:0000256" key="4">
    <source>
        <dbReference type="ARBA" id="ARBA00022723"/>
    </source>
</evidence>
<evidence type="ECO:0000313" key="10">
    <source>
        <dbReference type="Proteomes" id="UP000000561"/>
    </source>
</evidence>
<keyword evidence="3 7" id="KW-0645">Protease</keyword>
<evidence type="ECO:0000259" key="8">
    <source>
        <dbReference type="Pfam" id="PF04389"/>
    </source>
</evidence>
<sequence>MRDLKLTKHMLLAVPLTLLAAAAATTTVAAAPASASASATSAAGWSYWTSTSAEPHLVECASEVAKVQGVGTVSYLYRASSDDACAQSSAEVHHAREEVVVFKQEALQEDAMRTALASTWKHRALTALVPDAHDAAADEASNQLAFHLATASTSEAIRLISVDEDALLLAVSHKQLATIDKHATFDTRLERLIFHPVSRLAADEIPKPEPSFENPKYNTVIAKIASSSAFHPERIKKDVRILTGEDVQPKQIGTWHSRHSSTYGARLAAEWIKQQLQQSLAALNGSTCEFFEYSAYFAPNVVCRIAATSAVKPKGEVVISAHYDSRGSFGSTTAPGGDDDGSGTAALLAIARSIGSSALRFSSPIQLIAFSGEEQGLVGSQHYAAFLHTAKVPVKLALQMDMLAYRKPGEPMQIAFPDKFVTNTATQLVWAITHLYAPELQQGYTPACCSDHQSFWQQNFPATWVFERHGPIADPMYHNSADVSDRLGYDLDQLSSIAKVVTATLLHVAHFGL</sequence>
<feature type="domain" description="Peptidase M28" evidence="8">
    <location>
        <begin position="300"/>
        <end position="501"/>
    </location>
</feature>
<dbReference type="SMR" id="A0A0D1DX26"/>
<evidence type="ECO:0000313" key="9">
    <source>
        <dbReference type="EMBL" id="KIS68131.1"/>
    </source>
</evidence>
<dbReference type="AlphaFoldDB" id="A0A0D1DX26"/>
<organism evidence="9 10">
    <name type="scientific">Mycosarcoma maydis</name>
    <name type="common">Corn smut fungus</name>
    <name type="synonym">Ustilago maydis</name>
    <dbReference type="NCBI Taxonomy" id="5270"/>
    <lineage>
        <taxon>Eukaryota</taxon>
        <taxon>Fungi</taxon>
        <taxon>Dikarya</taxon>
        <taxon>Basidiomycota</taxon>
        <taxon>Ustilaginomycotina</taxon>
        <taxon>Ustilaginomycetes</taxon>
        <taxon>Ustilaginales</taxon>
        <taxon>Ustilaginaceae</taxon>
        <taxon>Mycosarcoma</taxon>
    </lineage>
</organism>
<dbReference type="InterPro" id="IPR045175">
    <property type="entry name" value="M28_fam"/>
</dbReference>
<evidence type="ECO:0000256" key="1">
    <source>
        <dbReference type="ARBA" id="ARBA00001947"/>
    </source>
</evidence>
<dbReference type="KEGG" id="uma:UMAG_10493"/>
<dbReference type="SUPFAM" id="SSF53187">
    <property type="entry name" value="Zn-dependent exopeptidases"/>
    <property type="match status" value="1"/>
</dbReference>
<dbReference type="VEuPathDB" id="FungiDB:UMAG_10493"/>
<protein>
    <recommendedName>
        <fullName evidence="7">Peptide hydrolase</fullName>
        <ecNumber evidence="7">3.4.-.-</ecNumber>
    </recommendedName>
</protein>
<evidence type="ECO:0000256" key="3">
    <source>
        <dbReference type="ARBA" id="ARBA00022670"/>
    </source>
</evidence>
<feature type="signal peptide" evidence="7">
    <location>
        <begin position="1"/>
        <end position="24"/>
    </location>
</feature>
<dbReference type="GO" id="GO:0006508">
    <property type="term" value="P:proteolysis"/>
    <property type="evidence" value="ECO:0007669"/>
    <property type="project" value="UniProtKB-KW"/>
</dbReference>
<accession>A0A0D1DX26</accession>
<dbReference type="OrthoDB" id="10013407at2759"/>
<dbReference type="PANTHER" id="PTHR12147:SF26">
    <property type="entry name" value="PEPTIDASE M28 DOMAIN-CONTAINING PROTEIN"/>
    <property type="match status" value="1"/>
</dbReference>
<keyword evidence="5 7" id="KW-0378">Hydrolase</keyword>
<keyword evidence="6 7" id="KW-0862">Zinc</keyword>
<dbReference type="Pfam" id="PF04389">
    <property type="entry name" value="Peptidase_M28"/>
    <property type="match status" value="1"/>
</dbReference>
<comment type="similarity">
    <text evidence="2">Belongs to the peptidase M28 family. M28B subfamily.</text>
</comment>
<dbReference type="EC" id="3.4.-.-" evidence="7"/>
<dbReference type="Proteomes" id="UP000000561">
    <property type="component" value="Chromosome 10"/>
</dbReference>
<dbReference type="InterPro" id="IPR007484">
    <property type="entry name" value="Peptidase_M28"/>
</dbReference>
<feature type="chain" id="PRO_5005112518" description="Peptide hydrolase" evidence="7">
    <location>
        <begin position="25"/>
        <end position="513"/>
    </location>
</feature>
<dbReference type="RefSeq" id="XP_011390316.1">
    <property type="nucleotide sequence ID" value="XM_011392014.1"/>
</dbReference>
<evidence type="ECO:0000256" key="2">
    <source>
        <dbReference type="ARBA" id="ARBA00005634"/>
    </source>
</evidence>
<dbReference type="GO" id="GO:0008235">
    <property type="term" value="F:metalloexopeptidase activity"/>
    <property type="evidence" value="ECO:0007669"/>
    <property type="project" value="InterPro"/>
</dbReference>
<keyword evidence="10" id="KW-1185">Reference proteome</keyword>
<dbReference type="Gene3D" id="3.40.630.10">
    <property type="entry name" value="Zn peptidases"/>
    <property type="match status" value="1"/>
</dbReference>
<dbReference type="FunFam" id="3.40.630.10:FF:000116">
    <property type="entry name" value="Peptide hydrolase"/>
    <property type="match status" value="1"/>
</dbReference>
<dbReference type="InParanoid" id="A0A0D1DX26"/>
<dbReference type="eggNOG" id="KOG2195">
    <property type="taxonomic scope" value="Eukaryota"/>
</dbReference>
<dbReference type="GO" id="GO:0046872">
    <property type="term" value="F:metal ion binding"/>
    <property type="evidence" value="ECO:0007669"/>
    <property type="project" value="UniProtKB-KW"/>
</dbReference>
<keyword evidence="4 7" id="KW-0479">Metal-binding</keyword>
<dbReference type="GeneID" id="23566520"/>
<evidence type="ECO:0000256" key="6">
    <source>
        <dbReference type="ARBA" id="ARBA00022833"/>
    </source>
</evidence>
<reference evidence="9 10" key="1">
    <citation type="journal article" date="2006" name="Nature">
        <title>Insights from the genome of the biotrophic fungal plant pathogen Ustilago maydis.</title>
        <authorList>
            <person name="Kamper J."/>
            <person name="Kahmann R."/>
            <person name="Bolker M."/>
            <person name="Ma L.J."/>
            <person name="Brefort T."/>
            <person name="Saville B.J."/>
            <person name="Banuett F."/>
            <person name="Kronstad J.W."/>
            <person name="Gold S.E."/>
            <person name="Muller O."/>
            <person name="Perlin M.H."/>
            <person name="Wosten H.A."/>
            <person name="de Vries R."/>
            <person name="Ruiz-Herrera J."/>
            <person name="Reynaga-Pena C.G."/>
            <person name="Snetselaar K."/>
            <person name="McCann M."/>
            <person name="Perez-Martin J."/>
            <person name="Feldbrugge M."/>
            <person name="Basse C.W."/>
            <person name="Steinberg G."/>
            <person name="Ibeas J.I."/>
            <person name="Holloman W."/>
            <person name="Guzman P."/>
            <person name="Farman M."/>
            <person name="Stajich J.E."/>
            <person name="Sentandreu R."/>
            <person name="Gonzalez-Prieto J.M."/>
            <person name="Kennell J.C."/>
            <person name="Molina L."/>
            <person name="Schirawski J."/>
            <person name="Mendoza-Mendoza A."/>
            <person name="Greilinger D."/>
            <person name="Munch K."/>
            <person name="Rossel N."/>
            <person name="Scherer M."/>
            <person name="Vranes M."/>
            <person name="Ladendorf O."/>
            <person name="Vincon V."/>
            <person name="Fuchs U."/>
            <person name="Sandrock B."/>
            <person name="Meng S."/>
            <person name="Ho E.C."/>
            <person name="Cahill M.J."/>
            <person name="Boyce K.J."/>
            <person name="Klose J."/>
            <person name="Klosterman S.J."/>
            <person name="Deelstra H.J."/>
            <person name="Ortiz-Castellanos L."/>
            <person name="Li W."/>
            <person name="Sanchez-Alonso P."/>
            <person name="Schreier P.H."/>
            <person name="Hauser-Hahn I."/>
            <person name="Vaupel M."/>
            <person name="Koopmann E."/>
            <person name="Friedrich G."/>
            <person name="Voss H."/>
            <person name="Schluter T."/>
            <person name="Margolis J."/>
            <person name="Platt D."/>
            <person name="Swimmer C."/>
            <person name="Gnirke A."/>
            <person name="Chen F."/>
            <person name="Vysotskaia V."/>
            <person name="Mannhaupt G."/>
            <person name="Guldener U."/>
            <person name="Munsterkotter M."/>
            <person name="Haase D."/>
            <person name="Oesterheld M."/>
            <person name="Mewes H.W."/>
            <person name="Mauceli E.W."/>
            <person name="DeCaprio D."/>
            <person name="Wade C.M."/>
            <person name="Butler J."/>
            <person name="Young S."/>
            <person name="Jaffe D.B."/>
            <person name="Calvo S."/>
            <person name="Nusbaum C."/>
            <person name="Galagan J."/>
            <person name="Birren B.W."/>
        </authorList>
    </citation>
    <scope>NUCLEOTIDE SEQUENCE [LARGE SCALE GENOMIC DNA]</scope>
    <source>
        <strain evidence="10">DSM 14603 / FGSC 9021 / UM521</strain>
    </source>
</reference>